<dbReference type="Pfam" id="PF04945">
    <property type="entry name" value="YHS"/>
    <property type="match status" value="1"/>
</dbReference>
<dbReference type="EMBL" id="CP155447">
    <property type="protein sequence ID" value="XBH06661.1"/>
    <property type="molecule type" value="Genomic_DNA"/>
</dbReference>
<accession>A0AAU7CPX9</accession>
<feature type="compositionally biased region" description="Basic and acidic residues" evidence="1">
    <location>
        <begin position="283"/>
        <end position="293"/>
    </location>
</feature>
<organism evidence="3">
    <name type="scientific">Singulisphaera sp. Ch08</name>
    <dbReference type="NCBI Taxonomy" id="3120278"/>
    <lineage>
        <taxon>Bacteria</taxon>
        <taxon>Pseudomonadati</taxon>
        <taxon>Planctomycetota</taxon>
        <taxon>Planctomycetia</taxon>
        <taxon>Isosphaerales</taxon>
        <taxon>Isosphaeraceae</taxon>
        <taxon>Singulisphaera</taxon>
    </lineage>
</organism>
<protein>
    <submittedName>
        <fullName evidence="3">YHS domain-containing protein</fullName>
    </submittedName>
</protein>
<dbReference type="Gene3D" id="1.10.620.20">
    <property type="entry name" value="Ribonucleotide Reductase, subunit A"/>
    <property type="match status" value="1"/>
</dbReference>
<name>A0AAU7CPX9_9BACT</name>
<feature type="compositionally biased region" description="Polar residues" evidence="1">
    <location>
        <begin position="234"/>
        <end position="247"/>
    </location>
</feature>
<proteinExistence type="predicted"/>
<feature type="region of interest" description="Disordered" evidence="1">
    <location>
        <begin position="232"/>
        <end position="307"/>
    </location>
</feature>
<feature type="domain" description="YHS" evidence="2">
    <location>
        <begin position="200"/>
        <end position="230"/>
    </location>
</feature>
<dbReference type="GO" id="GO:0016491">
    <property type="term" value="F:oxidoreductase activity"/>
    <property type="evidence" value="ECO:0007669"/>
    <property type="project" value="InterPro"/>
</dbReference>
<dbReference type="InterPro" id="IPR012348">
    <property type="entry name" value="RNR-like"/>
</dbReference>
<sequence>MKPLPFLIGAVGLVLGGLWAVAADSPEREIPAPFVPFEHMIGSWKGTAVPFANRLKGWSETHMWAWRFSKGQPVGMSLEFTGDKSLAKAQLSYVDDAKQYRLEGTDPEGKAIVFVGAMDKAGRALVLGRVGSAGQGKDRITIRPNTNLIRYTMDFEHQETGAPQYAKVIEVGLTKAGVSFAAGGESADLPKCILTGGASTMSVTYQGKSYPICCSGCRDEFNEDPEKYVKKASLMTSPGGSKTSTKPASKVGRDDGSFDGLDDEIQPKKGKSKVSEKSAGAAAKDKSADDKPAPSKPTPKVSKAASQLRLAQNLEKSGKTKAALQYYRELVKDYAGTPEAKTAAERIKALAGD</sequence>
<dbReference type="InterPro" id="IPR007029">
    <property type="entry name" value="YHS_dom"/>
</dbReference>
<dbReference type="InterPro" id="IPR011990">
    <property type="entry name" value="TPR-like_helical_dom_sf"/>
</dbReference>
<dbReference type="RefSeq" id="WP_406699510.1">
    <property type="nucleotide sequence ID" value="NZ_CP155447.1"/>
</dbReference>
<reference evidence="3" key="1">
    <citation type="submission" date="2024-05" db="EMBL/GenBank/DDBJ databases">
        <title>Planctomycetes of the genus Singulisphaera possess chitinolytic capabilities.</title>
        <authorList>
            <person name="Ivanova A."/>
        </authorList>
    </citation>
    <scope>NUCLEOTIDE SEQUENCE</scope>
    <source>
        <strain evidence="3">Ch08T</strain>
    </source>
</reference>
<dbReference type="Gene3D" id="1.25.40.10">
    <property type="entry name" value="Tetratricopeptide repeat domain"/>
    <property type="match status" value="1"/>
</dbReference>
<dbReference type="AlphaFoldDB" id="A0AAU7CPX9"/>
<gene>
    <name evidence="3" type="ORF">V5E97_11660</name>
</gene>
<evidence type="ECO:0000313" key="3">
    <source>
        <dbReference type="EMBL" id="XBH06661.1"/>
    </source>
</evidence>
<evidence type="ECO:0000256" key="1">
    <source>
        <dbReference type="SAM" id="MobiDB-lite"/>
    </source>
</evidence>
<evidence type="ECO:0000259" key="2">
    <source>
        <dbReference type="Pfam" id="PF04945"/>
    </source>
</evidence>